<dbReference type="AlphaFoldDB" id="A0A397F5N6"/>
<accession>A0A397F5N6</accession>
<feature type="transmembrane region" description="Helical" evidence="1">
    <location>
        <begin position="593"/>
        <end position="615"/>
    </location>
</feature>
<protein>
    <recommendedName>
        <fullName evidence="4">Guanylate cyclase domain-containing protein</fullName>
    </recommendedName>
</protein>
<dbReference type="VEuPathDB" id="FungiDB:H257_19021"/>
<comment type="caution">
    <text evidence="2">The sequence shown here is derived from an EMBL/GenBank/DDBJ whole genome shotgun (WGS) entry which is preliminary data.</text>
</comment>
<dbReference type="EMBL" id="QUTE01011894">
    <property type="protein sequence ID" value="RHZ08590.1"/>
    <property type="molecule type" value="Genomic_DNA"/>
</dbReference>
<dbReference type="VEuPathDB" id="FungiDB:H257_04836"/>
<keyword evidence="1" id="KW-0812">Transmembrane</keyword>
<dbReference type="SUPFAM" id="SSF55073">
    <property type="entry name" value="Nucleotide cyclase"/>
    <property type="match status" value="1"/>
</dbReference>
<sequence>MMDELGIKDDDSDEPLRDITTKCQQEFERLLLKKQESYGILDKLTQAIRLCEQALGLQQHAELLPTTAKLTDQITSAQSTLAELENSVAQRALLRLRNLKTASDLCDEMQLGVVCAPVPESSEHEERMSTELQHQLMLQGKIAEELRRLHNDMSVFSMFDSIGQNNVRDIVNLTTRLLAEGNLPLGEQAVEDDTVLIALLNEMKESRLRNMEEMMHNTRGLFAELQFVAQDLTHISQKVVDRLAFAFDPSNLVQRVLNTGGVMDFTSHGLSFMHALFTTLLSIRECRVQTRRRLKVKCAIADRMYQSAMATCQSCFYSPPKQMVVDHRHDHVANAALTDWCEHASLGTFRVRKAAQASLRMIQQELDAFGMEEATDRLDFILGTRNPVAGMAAHRKNLLEKYMRESNEAVTVSQLTTKPPTRAPLVLHEVDPYAVELDAMLSHALDSQVLDHLQTELHEFQTLQTILSDAYKRLTSLGSIMKCVTQSMSDIYIFRSWIVIRLVQKVREEILKWTSETADGFDLSILGQDMQALLLDTMNVNTDLMHLTLHNNSRRRKAALIYDLTALPYFGVGWTLAVMPMSLQQSLDFVPNWILITSNLLYFMSPIALAFALVANQQCMLSWCMIPEDVIQQIQANEPPKHFPVFVNTDIESSSALWGALGSVMHDAHDLHDDLLRSLLVPHHGYEITTAGDSFQLAFHNIADAVAYCLDVQQKLLNQPWPQAFVDCHMPGSATITTHQSLLKRPKMVFHGVRVRMGIHASNPAEGDLVNQVHPVTGRMMYVGLSELIGREVSDIGCGGQIIVTAPIVRWLRANVMNATPWAKAHPMVWHELGVYHIEDLKINLGIAQVVPMSLQERVRLFPLPKNVQSCHFRVPGSNYSLLISPRSQSNHRAHEVEMVDHRNDCGC</sequence>
<evidence type="ECO:0000256" key="1">
    <source>
        <dbReference type="SAM" id="Phobius"/>
    </source>
</evidence>
<keyword evidence="1" id="KW-1133">Transmembrane helix</keyword>
<dbReference type="Proteomes" id="UP000266196">
    <property type="component" value="Unassembled WGS sequence"/>
</dbReference>
<dbReference type="Gene3D" id="3.30.70.1230">
    <property type="entry name" value="Nucleotide cyclase"/>
    <property type="match status" value="1"/>
</dbReference>
<proteinExistence type="predicted"/>
<dbReference type="InterPro" id="IPR050697">
    <property type="entry name" value="Adenylyl/Guanylyl_Cyclase_3/4"/>
</dbReference>
<evidence type="ECO:0000313" key="3">
    <source>
        <dbReference type="Proteomes" id="UP000266196"/>
    </source>
</evidence>
<feature type="transmembrane region" description="Helical" evidence="1">
    <location>
        <begin position="265"/>
        <end position="283"/>
    </location>
</feature>
<dbReference type="PANTHER" id="PTHR43081">
    <property type="entry name" value="ADENYLATE CYCLASE, TERMINAL-DIFFERENTIATION SPECIFIC-RELATED"/>
    <property type="match status" value="1"/>
</dbReference>
<organism evidence="2 3">
    <name type="scientific">Aphanomyces astaci</name>
    <name type="common">Crayfish plague agent</name>
    <dbReference type="NCBI Taxonomy" id="112090"/>
    <lineage>
        <taxon>Eukaryota</taxon>
        <taxon>Sar</taxon>
        <taxon>Stramenopiles</taxon>
        <taxon>Oomycota</taxon>
        <taxon>Saprolegniomycetes</taxon>
        <taxon>Saprolegniales</taxon>
        <taxon>Verrucalvaceae</taxon>
        <taxon>Aphanomyces</taxon>
    </lineage>
</organism>
<dbReference type="InterPro" id="IPR029787">
    <property type="entry name" value="Nucleotide_cyclase"/>
</dbReference>
<gene>
    <name evidence="2" type="ORF">DYB31_006142</name>
</gene>
<reference evidence="2 3" key="1">
    <citation type="submission" date="2018-08" db="EMBL/GenBank/DDBJ databases">
        <title>Aphanomyces genome sequencing and annotation.</title>
        <authorList>
            <person name="Minardi D."/>
            <person name="Oidtmann B."/>
            <person name="Van Der Giezen M."/>
            <person name="Studholme D.J."/>
        </authorList>
    </citation>
    <scope>NUCLEOTIDE SEQUENCE [LARGE SCALE GENOMIC DNA]</scope>
    <source>
        <strain evidence="2 3">197901</strain>
    </source>
</reference>
<feature type="transmembrane region" description="Helical" evidence="1">
    <location>
        <begin position="560"/>
        <end position="581"/>
    </location>
</feature>
<evidence type="ECO:0000313" key="2">
    <source>
        <dbReference type="EMBL" id="RHZ08590.1"/>
    </source>
</evidence>
<evidence type="ECO:0008006" key="4">
    <source>
        <dbReference type="Google" id="ProtNLM"/>
    </source>
</evidence>
<name>A0A397F5N6_APHAT</name>
<dbReference type="PANTHER" id="PTHR43081:SF1">
    <property type="entry name" value="ADENYLATE CYCLASE, TERMINAL-DIFFERENTIATION SPECIFIC"/>
    <property type="match status" value="1"/>
</dbReference>
<keyword evidence="1" id="KW-0472">Membrane</keyword>